<evidence type="ECO:0000256" key="2">
    <source>
        <dbReference type="SAM" id="Phobius"/>
    </source>
</evidence>
<dbReference type="PANTHER" id="PTHR35859">
    <property type="entry name" value="NONSELECTIVE CATION CHANNEL PROTEIN"/>
    <property type="match status" value="1"/>
</dbReference>
<accession>A0ABP0B4G7</accession>
<evidence type="ECO:0000259" key="3">
    <source>
        <dbReference type="Pfam" id="PF23190"/>
    </source>
</evidence>
<feature type="compositionally biased region" description="Acidic residues" evidence="1">
    <location>
        <begin position="973"/>
        <end position="993"/>
    </location>
</feature>
<feature type="compositionally biased region" description="Low complexity" evidence="1">
    <location>
        <begin position="68"/>
        <end position="86"/>
    </location>
</feature>
<feature type="transmembrane region" description="Helical" evidence="2">
    <location>
        <begin position="616"/>
        <end position="634"/>
    </location>
</feature>
<feature type="compositionally biased region" description="Basic and acidic residues" evidence="1">
    <location>
        <begin position="802"/>
        <end position="816"/>
    </location>
</feature>
<feature type="transmembrane region" description="Helical" evidence="2">
    <location>
        <begin position="468"/>
        <end position="487"/>
    </location>
</feature>
<organism evidence="5 6">
    <name type="scientific">Sporothrix curviconia</name>
    <dbReference type="NCBI Taxonomy" id="1260050"/>
    <lineage>
        <taxon>Eukaryota</taxon>
        <taxon>Fungi</taxon>
        <taxon>Dikarya</taxon>
        <taxon>Ascomycota</taxon>
        <taxon>Pezizomycotina</taxon>
        <taxon>Sordariomycetes</taxon>
        <taxon>Sordariomycetidae</taxon>
        <taxon>Ophiostomatales</taxon>
        <taxon>Ophiostomataceae</taxon>
        <taxon>Sporothrix</taxon>
    </lineage>
</organism>
<feature type="region of interest" description="Disordered" evidence="1">
    <location>
        <begin position="1"/>
        <end position="118"/>
    </location>
</feature>
<dbReference type="InterPro" id="IPR056337">
    <property type="entry name" value="LHD_YVC1"/>
</dbReference>
<dbReference type="PANTHER" id="PTHR35859:SF1">
    <property type="entry name" value="NONSELECTIVE CATION CHANNEL PROTEIN"/>
    <property type="match status" value="1"/>
</dbReference>
<feature type="domain" description="Calcium channel YVC1-like C-terminal transmembrane" evidence="4">
    <location>
        <begin position="377"/>
        <end position="670"/>
    </location>
</feature>
<feature type="compositionally biased region" description="Low complexity" evidence="1">
    <location>
        <begin position="95"/>
        <end position="111"/>
    </location>
</feature>
<dbReference type="Pfam" id="PF23190">
    <property type="entry name" value="LHD_TRPY1"/>
    <property type="match status" value="1"/>
</dbReference>
<gene>
    <name evidence="5" type="ORF">SCUCBS95973_002151</name>
</gene>
<sequence length="1047" mass="114325">MHPAKRASAAPPPADRSSAAPNTNTLRRPHPLRRNRTAESMREGTPSSGTAPLRSPREFASRTPRPPSAAATGTSTTTTTSTTARPGSGGGGRSRSGTTTSNASLATATGSHTGERQPLLTRRAFNHDPEPDPIYSCTTNPHTHLPVYTNIHRIRRDIVSVVEDYLSPEQLHDMRINLSVVRPLVDKLYELDDISIVYCLLVNRARFLHEQSHLSNRQNVNYTRATLCELIAHRILRRFNEDNEGLEGLLVLSHILVAGFEPFQNAPDAVRPDADEDAGMDPATTGTTWLYRKTLPALEVAILSEAKFFLSSTACQKVIEAIYVGRVTYTPSSLLDIIPDRYKQKPIALYDPRSASLLNQYRLIVPRTRNILESCQFTVLLGLYLLFMAERDASRLSGLELAFSIFSFGWVLDQFATILEHGWHVYTQNLWSFLDVAYAVVYWVYLLLRLHGWRTGSNGDNGYGQQALDVMALAAPVLIPRIAFTLLSDNLLFVSLRSMVADFTLLTFLAAWCFAGFLLSLAWLGEGRFSVVMIGKWMVYIWFGLDGTGIQRSTEFHWLLGPSLMVAFAFLGNTLFLTILVSMLSNTFSTIVSNATAEIQYRRAVLTLEGVKSDAIFAYQPPFNILALFVLVPLKFFVSPRWFHKIHVACVRSINLPVLLIIAVAERRLLWPSSPYSKHYSAYRIEAAEAAVGRYRHNQTYGSLGGADGASGADGADGIDCASDSIHATEYAAARARAARHSFWGKWRITAHSDIQAVFEVPPPDEVEEEIAADDDLTRHLIRRQFTRQQTTDQLPAAAALDKNKADKLDTKDDGNKTGNNDNGQATAADAAAAAGAAATIVPSALKRSGSVVKFAETPQPPQGQGARTPRPPPKAMGASRRDSIAFPGLDPDKLQRRLQLEVDGSTPSGLHSHHNVYGDYTSDPGAHPLTAGNDVHARLDGLEASMQRIEGMLAQLLGSRVGSVGSVGSVGEESDENDDNDDDENAVSDGTDDEHGGKGDGADGDADKVDVDAADEAIDEVIDEDEAVMAGHTGTMTDMDVSASEM</sequence>
<feature type="transmembrane region" description="Helical" evidence="2">
    <location>
        <begin position="557"/>
        <end position="584"/>
    </location>
</feature>
<feature type="region of interest" description="Disordered" evidence="1">
    <location>
        <begin position="965"/>
        <end position="1047"/>
    </location>
</feature>
<feature type="region of interest" description="Disordered" evidence="1">
    <location>
        <begin position="788"/>
        <end position="825"/>
    </location>
</feature>
<feature type="region of interest" description="Disordered" evidence="1">
    <location>
        <begin position="856"/>
        <end position="890"/>
    </location>
</feature>
<feature type="transmembrane region" description="Helical" evidence="2">
    <location>
        <begin position="499"/>
        <end position="523"/>
    </location>
</feature>
<evidence type="ECO:0000313" key="6">
    <source>
        <dbReference type="Proteomes" id="UP001642405"/>
    </source>
</evidence>
<dbReference type="InterPro" id="IPR056336">
    <property type="entry name" value="YVC1_C"/>
</dbReference>
<feature type="transmembrane region" description="Helical" evidence="2">
    <location>
        <begin position="431"/>
        <end position="448"/>
    </location>
</feature>
<dbReference type="Pfam" id="PF23317">
    <property type="entry name" value="YVC1_C"/>
    <property type="match status" value="1"/>
</dbReference>
<evidence type="ECO:0000259" key="4">
    <source>
        <dbReference type="Pfam" id="PF23317"/>
    </source>
</evidence>
<evidence type="ECO:0000256" key="1">
    <source>
        <dbReference type="SAM" id="MobiDB-lite"/>
    </source>
</evidence>
<keyword evidence="2" id="KW-1133">Transmembrane helix</keyword>
<dbReference type="Proteomes" id="UP001642405">
    <property type="component" value="Unassembled WGS sequence"/>
</dbReference>
<proteinExistence type="predicted"/>
<evidence type="ECO:0008006" key="7">
    <source>
        <dbReference type="Google" id="ProtNLM"/>
    </source>
</evidence>
<comment type="caution">
    <text evidence="5">The sequence shown here is derived from an EMBL/GenBank/DDBJ whole genome shotgun (WGS) entry which is preliminary data.</text>
</comment>
<keyword evidence="6" id="KW-1185">Reference proteome</keyword>
<feature type="transmembrane region" description="Helical" evidence="2">
    <location>
        <begin position="401"/>
        <end position="419"/>
    </location>
</feature>
<reference evidence="5 6" key="1">
    <citation type="submission" date="2024-01" db="EMBL/GenBank/DDBJ databases">
        <authorList>
            <person name="Allen C."/>
            <person name="Tagirdzhanova G."/>
        </authorList>
    </citation>
    <scope>NUCLEOTIDE SEQUENCE [LARGE SCALE GENOMIC DNA]</scope>
</reference>
<feature type="compositionally biased region" description="Basic and acidic residues" evidence="1">
    <location>
        <begin position="994"/>
        <end position="1012"/>
    </location>
</feature>
<feature type="transmembrane region" description="Helical" evidence="2">
    <location>
        <begin position="371"/>
        <end position="389"/>
    </location>
</feature>
<feature type="transmembrane region" description="Helical" evidence="2">
    <location>
        <begin position="646"/>
        <end position="665"/>
    </location>
</feature>
<dbReference type="EMBL" id="CAWUHB010000008">
    <property type="protein sequence ID" value="CAK7214452.1"/>
    <property type="molecule type" value="Genomic_DNA"/>
</dbReference>
<keyword evidence="2" id="KW-0812">Transmembrane</keyword>
<feature type="compositionally biased region" description="Acidic residues" evidence="1">
    <location>
        <begin position="1013"/>
        <end position="1028"/>
    </location>
</feature>
<protein>
    <recommendedName>
        <fullName evidence="7">Receptor-activated Ca2+-permeable cation channel</fullName>
    </recommendedName>
</protein>
<feature type="compositionally biased region" description="Low complexity" evidence="1">
    <location>
        <begin position="788"/>
        <end position="801"/>
    </location>
</feature>
<name>A0ABP0B4G7_9PEZI</name>
<feature type="region of interest" description="Disordered" evidence="1">
    <location>
        <begin position="905"/>
        <end position="933"/>
    </location>
</feature>
<evidence type="ECO:0000313" key="5">
    <source>
        <dbReference type="EMBL" id="CAK7214452.1"/>
    </source>
</evidence>
<keyword evidence="2" id="KW-0472">Membrane</keyword>
<feature type="domain" description="YVC1 N-terminal linker helical" evidence="3">
    <location>
        <begin position="151"/>
        <end position="250"/>
    </location>
</feature>
<dbReference type="InterPro" id="IPR052971">
    <property type="entry name" value="TRP_calcium_channel"/>
</dbReference>